<dbReference type="SUPFAM" id="SSF63825">
    <property type="entry name" value="YWTD domain"/>
    <property type="match status" value="1"/>
</dbReference>
<feature type="signal peptide" evidence="1">
    <location>
        <begin position="1"/>
        <end position="20"/>
    </location>
</feature>
<sequence>MVYFKYLSLFLSLCTTFVHAQKENYNWVFGEYAGLTWNTVQSFTGTDFFKTAGGNVILQGIPTAFKSKIRTSEGCFNVSDYNGELLFYSDGIQVWEKRPNGDEIIANGTGLTGNSSSVQSGIILPYPGTPSSYIAVTLNTKEGVNTPITTEETQKFLSWSPIVKNSVTNRFEIPEGKKNITLNPPKNQFYKEIVNAVRHANKKDFWIVAPSRKIDNTTNRNFYQLSVYKVDENGVTANPILQRDNLNYIQTDIVTHFTSYGQIKFNKSGTRLALISHNRNIGNTIYNNLLIADFNSETGKITNLHHRSIGVSNEQTYSIEFDPSEQYVYITSLTNTPAEVGNRKYTLYVFKVSELIDPTIATADLHDYGIKEGIVVNNSTVHFGAISTGVDNRMYITEPGTQNLFVIPNPENPASKKIYRLENILPQGSTARLGLPSYASFYFNVNMDKVNICKDTPTTFTINITGGEGGDDYSRTEIDFGDNSSIETLENNGLNKSYTLTHQYPNDGIYTIRMTSYDLQNNVIEASSSTVEATVSTCQIKVNPHIRINL</sequence>
<dbReference type="SUPFAM" id="SSF49299">
    <property type="entry name" value="PKD domain"/>
    <property type="match status" value="1"/>
</dbReference>
<dbReference type="EMBL" id="JADGIK010000003">
    <property type="protein sequence ID" value="MBF0596828.1"/>
    <property type="molecule type" value="Genomic_DNA"/>
</dbReference>
<evidence type="ECO:0000256" key="1">
    <source>
        <dbReference type="SAM" id="SignalP"/>
    </source>
</evidence>
<reference evidence="3" key="1">
    <citation type="submission" date="2020-10" db="EMBL/GenBank/DDBJ databases">
        <authorList>
            <person name="Lu T."/>
            <person name="Wang Q."/>
            <person name="Han X."/>
        </authorList>
    </citation>
    <scope>NUCLEOTIDE SEQUENCE</scope>
    <source>
        <strain evidence="3">WQ 117</strain>
    </source>
</reference>
<dbReference type="Proteomes" id="UP000608754">
    <property type="component" value="Unassembled WGS sequence"/>
</dbReference>
<comment type="caution">
    <text evidence="3">The sequence shown here is derived from an EMBL/GenBank/DDBJ whole genome shotgun (WGS) entry which is preliminary data.</text>
</comment>
<accession>A0A8J7K3T3</accession>
<dbReference type="InterPro" id="IPR013783">
    <property type="entry name" value="Ig-like_fold"/>
</dbReference>
<feature type="domain" description="PKD" evidence="2">
    <location>
        <begin position="461"/>
        <end position="538"/>
    </location>
</feature>
<dbReference type="Gene3D" id="2.60.40.10">
    <property type="entry name" value="Immunoglobulins"/>
    <property type="match status" value="1"/>
</dbReference>
<dbReference type="AlphaFoldDB" id="A0A8J7K3T3"/>
<keyword evidence="1" id="KW-0732">Signal</keyword>
<keyword evidence="4" id="KW-1185">Reference proteome</keyword>
<evidence type="ECO:0000313" key="3">
    <source>
        <dbReference type="EMBL" id="MBF0596828.1"/>
    </source>
</evidence>
<proteinExistence type="predicted"/>
<evidence type="ECO:0000313" key="4">
    <source>
        <dbReference type="Proteomes" id="UP000608754"/>
    </source>
</evidence>
<protein>
    <recommendedName>
        <fullName evidence="2">PKD domain-containing protein</fullName>
    </recommendedName>
</protein>
<dbReference type="RefSeq" id="WP_194182363.1">
    <property type="nucleotide sequence ID" value="NZ_JADGIK010000003.1"/>
</dbReference>
<organism evidence="3 4">
    <name type="scientific">Faecalibacter rhinopitheci</name>
    <dbReference type="NCBI Taxonomy" id="2779678"/>
    <lineage>
        <taxon>Bacteria</taxon>
        <taxon>Pseudomonadati</taxon>
        <taxon>Bacteroidota</taxon>
        <taxon>Flavobacteriia</taxon>
        <taxon>Flavobacteriales</taxon>
        <taxon>Weeksellaceae</taxon>
        <taxon>Faecalibacter</taxon>
    </lineage>
</organism>
<name>A0A8J7K3T3_9FLAO</name>
<dbReference type="PROSITE" id="PS50093">
    <property type="entry name" value="PKD"/>
    <property type="match status" value="1"/>
</dbReference>
<feature type="chain" id="PRO_5035181808" description="PKD domain-containing protein" evidence="1">
    <location>
        <begin position="21"/>
        <end position="550"/>
    </location>
</feature>
<gene>
    <name evidence="3" type="ORF">IM532_05090</name>
</gene>
<dbReference type="InterPro" id="IPR000601">
    <property type="entry name" value="PKD_dom"/>
</dbReference>
<dbReference type="InterPro" id="IPR035986">
    <property type="entry name" value="PKD_dom_sf"/>
</dbReference>
<evidence type="ECO:0000259" key="2">
    <source>
        <dbReference type="PROSITE" id="PS50093"/>
    </source>
</evidence>